<dbReference type="AlphaFoldDB" id="A0A6B0ULM6"/>
<accession>A0A6B0ULM6</accession>
<proteinExistence type="predicted"/>
<sequence length="116" mass="13750">MLIMKILFLFALIRTTWGESFFEICENVKLGALELEKGNCMATTYYKNRSEILYQRYSELEPPKQQTLYNWRSEDETASRSSRRGCWTIRTQSESNEFCQPFWDYGACMPGETNNR</sequence>
<name>A0A6B0ULM6_IXORI</name>
<keyword evidence="1" id="KW-0732">Signal</keyword>
<organism evidence="2">
    <name type="scientific">Ixodes ricinus</name>
    <name type="common">Common tick</name>
    <name type="synonym">Acarus ricinus</name>
    <dbReference type="NCBI Taxonomy" id="34613"/>
    <lineage>
        <taxon>Eukaryota</taxon>
        <taxon>Metazoa</taxon>
        <taxon>Ecdysozoa</taxon>
        <taxon>Arthropoda</taxon>
        <taxon>Chelicerata</taxon>
        <taxon>Arachnida</taxon>
        <taxon>Acari</taxon>
        <taxon>Parasitiformes</taxon>
        <taxon>Ixodida</taxon>
        <taxon>Ixodoidea</taxon>
        <taxon>Ixodidae</taxon>
        <taxon>Ixodinae</taxon>
        <taxon>Ixodes</taxon>
    </lineage>
</organism>
<feature type="chain" id="PRO_5025688234" evidence="1">
    <location>
        <begin position="19"/>
        <end position="116"/>
    </location>
</feature>
<feature type="signal peptide" evidence="1">
    <location>
        <begin position="1"/>
        <end position="18"/>
    </location>
</feature>
<reference evidence="2" key="1">
    <citation type="submission" date="2019-12" db="EMBL/GenBank/DDBJ databases">
        <title>An insight into the sialome of adult female Ixodes ricinus ticks feeding for 6 days.</title>
        <authorList>
            <person name="Perner J."/>
            <person name="Ribeiro J.M.C."/>
        </authorList>
    </citation>
    <scope>NUCLEOTIDE SEQUENCE</scope>
    <source>
        <strain evidence="2">Semi-engorged</strain>
        <tissue evidence="2">Salivary glands</tissue>
    </source>
</reference>
<dbReference type="EMBL" id="GIFC01008567">
    <property type="protein sequence ID" value="MXU90650.1"/>
    <property type="molecule type" value="Transcribed_RNA"/>
</dbReference>
<evidence type="ECO:0000256" key="1">
    <source>
        <dbReference type="SAM" id="SignalP"/>
    </source>
</evidence>
<evidence type="ECO:0000313" key="2">
    <source>
        <dbReference type="EMBL" id="MXU90650.1"/>
    </source>
</evidence>
<protein>
    <submittedName>
        <fullName evidence="2">Putative secreted protein</fullName>
    </submittedName>
</protein>